<feature type="transmembrane region" description="Helical" evidence="1">
    <location>
        <begin position="76"/>
        <end position="98"/>
    </location>
</feature>
<feature type="transmembrane region" description="Helical" evidence="1">
    <location>
        <begin position="110"/>
        <end position="129"/>
    </location>
</feature>
<keyword evidence="1" id="KW-0812">Transmembrane</keyword>
<name>A0A2N1UPD9_9BACT</name>
<sequence>MKLKIRKIKEKENETLDKKQLHLVNLKILKKKKNIFSFLKYIIYSQKIIHKIKIFLQNLISLKKIKYEFSESKKALFFYTQKFFISFKTLLFKFPLIIKLINIKHLFNVFLTKLAFIENQCLSFIIIIYKKTTNKKHLNIPFKKELPLKSIPLKKIESQKTIIKKINKHHSFVQNLIFLIKKIFNIPLFFQQISHISFKKLKINPFKDLQRKFNNVNPIKYKVIFTEQKLFNKIKPLLIFILIAFIFVFSLYFLFLKQKSQNPIKETKKNIVELTNEIGLSNFILNQQQLNQIIKLLPANSKNRALFKAEKYLSESEKYLISALNKEGIKKGTPCEQITDFQNNLLIALPKIQIANYYLTQVKFETIPKQNRNEFNQVKIYLSKLENNIQEFLDYSKILLKILGHEKKQRYLIIFQNDDKIRPTGGSIEAFILVDVNQGIIKKVETQDLAFLEQQNNLIQPPYPLRLINSSWQAQDANWFLDFPTSAQKIISFYQKLENFNKKIDGVISLNANLISKILEIYGPTKTSQSSISDFIPELLNKILSSQNNPEQFLKTLGVLNESLSKKDIMFYFDNFDLQKDISKNNWSGEIKSINNGDYLAIVNANINGGSDKNIKQSVNLQTQILDDGVIINTVKITRTYLESDDFAKNLNYVRIYVPKGSTFLEIKGFKKLLTSEFKISSEETLIDKDLLKIQKQMLIDEATETRINQEFDKTVFGNWIEVESGKSATITFKYKLPFKFEDLKTNLNSPKFFQQFYKKIAKNFNLIDETLPYQLLIQKQSGSKDDVWKYSINLPINWQLVWQNFPIDFLEKDNQIEFNSFLNQDQLWTMLLKKL</sequence>
<evidence type="ECO:0000313" key="2">
    <source>
        <dbReference type="EMBL" id="PKL72758.1"/>
    </source>
</evidence>
<dbReference type="Pfam" id="PF13196">
    <property type="entry name" value="DUF4012"/>
    <property type="match status" value="1"/>
</dbReference>
<dbReference type="InterPro" id="IPR025101">
    <property type="entry name" value="DUF4012"/>
</dbReference>
<evidence type="ECO:0008006" key="4">
    <source>
        <dbReference type="Google" id="ProtNLM"/>
    </source>
</evidence>
<feature type="transmembrane region" description="Helical" evidence="1">
    <location>
        <begin position="237"/>
        <end position="255"/>
    </location>
</feature>
<keyword evidence="1" id="KW-1133">Transmembrane helix</keyword>
<accession>A0A2N1UPD9</accession>
<comment type="caution">
    <text evidence="2">The sequence shown here is derived from an EMBL/GenBank/DDBJ whole genome shotgun (WGS) entry which is preliminary data.</text>
</comment>
<dbReference type="Proteomes" id="UP000233414">
    <property type="component" value="Unassembled WGS sequence"/>
</dbReference>
<gene>
    <name evidence="2" type="ORF">CVV26_00665</name>
</gene>
<evidence type="ECO:0000256" key="1">
    <source>
        <dbReference type="SAM" id="Phobius"/>
    </source>
</evidence>
<evidence type="ECO:0000313" key="3">
    <source>
        <dbReference type="Proteomes" id="UP000233414"/>
    </source>
</evidence>
<keyword evidence="1" id="KW-0472">Membrane</keyword>
<dbReference type="AlphaFoldDB" id="A0A2N1UPD9"/>
<protein>
    <recommendedName>
        <fullName evidence="4">DUF4012 domain-containing protein</fullName>
    </recommendedName>
</protein>
<reference evidence="2 3" key="1">
    <citation type="journal article" date="2017" name="ISME J.">
        <title>Potential for microbial H2 and metal transformations associated with novel bacteria and archaea in deep terrestrial subsurface sediments.</title>
        <authorList>
            <person name="Hernsdorf A.W."/>
            <person name="Amano Y."/>
            <person name="Miyakawa K."/>
            <person name="Ise K."/>
            <person name="Suzuki Y."/>
            <person name="Anantharaman K."/>
            <person name="Probst A."/>
            <person name="Burstein D."/>
            <person name="Thomas B.C."/>
            <person name="Banfield J.F."/>
        </authorList>
    </citation>
    <scope>NUCLEOTIDE SEQUENCE [LARGE SCALE GENOMIC DNA]</scope>
    <source>
        <strain evidence="2">HGW-Kuenenbacteria-1</strain>
    </source>
</reference>
<dbReference type="EMBL" id="PGYQ01000001">
    <property type="protein sequence ID" value="PKL72758.1"/>
    <property type="molecule type" value="Genomic_DNA"/>
</dbReference>
<organism evidence="2 3">
    <name type="scientific">Candidatus Kuenenbacteria bacterium HGW-Kuenenbacteria-1</name>
    <dbReference type="NCBI Taxonomy" id="2013812"/>
    <lineage>
        <taxon>Bacteria</taxon>
        <taxon>Candidatus Kueneniibacteriota</taxon>
    </lineage>
</organism>
<proteinExistence type="predicted"/>